<dbReference type="PANTHER" id="PTHR24381:SF390">
    <property type="entry name" value="ZINC FINGER PROTEIN 37 HOMOLOG"/>
    <property type="match status" value="1"/>
</dbReference>
<keyword evidence="14" id="KW-1185">Reference proteome</keyword>
<keyword evidence="3" id="KW-0677">Repeat</keyword>
<dbReference type="GO" id="GO:0008270">
    <property type="term" value="F:zinc ion binding"/>
    <property type="evidence" value="ECO:0007669"/>
    <property type="project" value="UniProtKB-KW"/>
</dbReference>
<organism evidence="13 14">
    <name type="scientific">Conger conger</name>
    <name type="common">Conger eel</name>
    <name type="synonym">Muraena conger</name>
    <dbReference type="NCBI Taxonomy" id="82655"/>
    <lineage>
        <taxon>Eukaryota</taxon>
        <taxon>Metazoa</taxon>
        <taxon>Chordata</taxon>
        <taxon>Craniata</taxon>
        <taxon>Vertebrata</taxon>
        <taxon>Euteleostomi</taxon>
        <taxon>Actinopterygii</taxon>
        <taxon>Neopterygii</taxon>
        <taxon>Teleostei</taxon>
        <taxon>Anguilliformes</taxon>
        <taxon>Congridae</taxon>
        <taxon>Conger</taxon>
    </lineage>
</organism>
<feature type="domain" description="C2H2-type" evidence="12">
    <location>
        <begin position="254"/>
        <end position="281"/>
    </location>
</feature>
<dbReference type="FunFam" id="3.30.160.60:FF:000358">
    <property type="entry name" value="zinc finger protein 24"/>
    <property type="match status" value="1"/>
</dbReference>
<gene>
    <name evidence="13" type="ORF">COCON_G00003320</name>
</gene>
<feature type="compositionally biased region" description="Polar residues" evidence="11">
    <location>
        <begin position="664"/>
        <end position="674"/>
    </location>
</feature>
<feature type="domain" description="C2H2-type" evidence="12">
    <location>
        <begin position="103"/>
        <end position="130"/>
    </location>
</feature>
<dbReference type="FunFam" id="3.30.160.60:FF:000446">
    <property type="entry name" value="Zinc finger protein"/>
    <property type="match status" value="1"/>
</dbReference>
<feature type="domain" description="C2H2-type" evidence="12">
    <location>
        <begin position="767"/>
        <end position="801"/>
    </location>
</feature>
<keyword evidence="9" id="KW-0539">Nucleus</keyword>
<evidence type="ECO:0000256" key="11">
    <source>
        <dbReference type="SAM" id="MobiDB-lite"/>
    </source>
</evidence>
<dbReference type="Gene3D" id="3.30.160.60">
    <property type="entry name" value="Classic Zinc Finger"/>
    <property type="match status" value="8"/>
</dbReference>
<feature type="domain" description="C2H2-type" evidence="12">
    <location>
        <begin position="739"/>
        <end position="766"/>
    </location>
</feature>
<evidence type="ECO:0000256" key="1">
    <source>
        <dbReference type="ARBA" id="ARBA00004123"/>
    </source>
</evidence>
<evidence type="ECO:0000256" key="5">
    <source>
        <dbReference type="ARBA" id="ARBA00022833"/>
    </source>
</evidence>
<sequence length="801" mass="88810">MPTRGRSKRRKSCGTVTQTLERVSVEISFEHAQNSGSTQTSWKEPCQQQFSPSAILHTHNTDSALSHCYSPSTNQDQYPCGESFATPQTQGLRQRCHNREILLSCTQCSKSFSGQANYRRHILVHTGERPHCCPVCSRGFSQMGNLQRHMKIHSRTRASPAPALLLQSEVNEHLKLGECEERKSFFSLDQEGQDSSAMDSSLAEILAPLRSELNRIGLIAEHEGSSPTVLVLSNVACGNSELEQPAVGLGKGLYNCPKCSRQFTCKSHLNRHWKVHTGERPYSCPVCGRKFNQESNCQRHQQLHLHQGRLNKRGSLLLVDTGIVGNQTEGELDLGETCRAAESLCKLSLDELNMGGEETKERDRIAEDSMQRHQSATTTATCQNLDSVTEMGQEIPLQDQQCFVSLQGNTDLAQQDPLCGISPPAQLTQNCNSFSLGRADGQASSSTVLIDSDRELTTEIGIKGIQESERGKEIPQMPAVDVSTGDRTEVCVSLEPEQSDRGAMEACEEEMTEKDDGTEGERCRRGEGEIMEKIDQEREQEEVCLNTNEPQVQTINCPLCGLAVSTLSCLEQHLKTQHPNVVITLDVLSPGVNSSVKAIGTSVSDTQCLQCGRNFSSRSNLKKHMLVHSGRRPYSCPDCGQTFNQSGNVLRHQRSHHHGHHKASNQGEATMTSQRKTRKSSQRLRVTRKESTDPEGLGNAPAGQSAVRAQFLCYMCGRGFLSQDSLEIHEQGHRKERPYRCPHCNRGFAHVQNFSRHLLVHTGEKPWHCSDCGRCFNQASNLNRHCRTQGHQGAAAEHTGE</sequence>
<dbReference type="FunFam" id="3.30.160.60:FF:000100">
    <property type="entry name" value="Zinc finger 45-like"/>
    <property type="match status" value="1"/>
</dbReference>
<feature type="domain" description="C2H2-type" evidence="12">
    <location>
        <begin position="131"/>
        <end position="158"/>
    </location>
</feature>
<dbReference type="AlphaFoldDB" id="A0A9Q1E121"/>
<protein>
    <recommendedName>
        <fullName evidence="12">C2H2-type domain-containing protein</fullName>
    </recommendedName>
</protein>
<feature type="domain" description="C2H2-type" evidence="12">
    <location>
        <begin position="634"/>
        <end position="662"/>
    </location>
</feature>
<evidence type="ECO:0000313" key="13">
    <source>
        <dbReference type="EMBL" id="KAJ8287673.1"/>
    </source>
</evidence>
<feature type="domain" description="C2H2-type" evidence="12">
    <location>
        <begin position="606"/>
        <end position="633"/>
    </location>
</feature>
<evidence type="ECO:0000256" key="2">
    <source>
        <dbReference type="ARBA" id="ARBA00022723"/>
    </source>
</evidence>
<dbReference type="FunFam" id="3.30.160.60:FF:001289">
    <property type="entry name" value="Zinc finger protein 574"/>
    <property type="match status" value="1"/>
</dbReference>
<keyword evidence="4 10" id="KW-0863">Zinc-finger</keyword>
<evidence type="ECO:0000313" key="14">
    <source>
        <dbReference type="Proteomes" id="UP001152803"/>
    </source>
</evidence>
<dbReference type="FunFam" id="3.30.160.60:FF:000110">
    <property type="entry name" value="Zinc finger protein-like"/>
    <property type="match status" value="1"/>
</dbReference>
<dbReference type="Proteomes" id="UP001152803">
    <property type="component" value="Unassembled WGS sequence"/>
</dbReference>
<evidence type="ECO:0000256" key="7">
    <source>
        <dbReference type="ARBA" id="ARBA00023125"/>
    </source>
</evidence>
<evidence type="ECO:0000256" key="10">
    <source>
        <dbReference type="PROSITE-ProRule" id="PRU00042"/>
    </source>
</evidence>
<dbReference type="InterPro" id="IPR013087">
    <property type="entry name" value="Znf_C2H2_type"/>
</dbReference>
<evidence type="ECO:0000256" key="9">
    <source>
        <dbReference type="ARBA" id="ARBA00023242"/>
    </source>
</evidence>
<dbReference type="OrthoDB" id="10050330at2759"/>
<keyword evidence="8" id="KW-0804">Transcription</keyword>
<feature type="compositionally biased region" description="Basic residues" evidence="11">
    <location>
        <begin position="675"/>
        <end position="686"/>
    </location>
</feature>
<evidence type="ECO:0000256" key="4">
    <source>
        <dbReference type="ARBA" id="ARBA00022771"/>
    </source>
</evidence>
<dbReference type="PANTHER" id="PTHR24381">
    <property type="entry name" value="ZINC FINGER PROTEIN"/>
    <property type="match status" value="1"/>
</dbReference>
<dbReference type="EMBL" id="JAFJMO010000001">
    <property type="protein sequence ID" value="KAJ8287673.1"/>
    <property type="molecule type" value="Genomic_DNA"/>
</dbReference>
<dbReference type="GO" id="GO:0000977">
    <property type="term" value="F:RNA polymerase II transcription regulatory region sequence-specific DNA binding"/>
    <property type="evidence" value="ECO:0007669"/>
    <property type="project" value="TreeGrafter"/>
</dbReference>
<dbReference type="Pfam" id="PF00096">
    <property type="entry name" value="zf-C2H2"/>
    <property type="match status" value="7"/>
</dbReference>
<feature type="compositionally biased region" description="Basic residues" evidence="11">
    <location>
        <begin position="651"/>
        <end position="663"/>
    </location>
</feature>
<feature type="domain" description="C2H2-type" evidence="12">
    <location>
        <begin position="282"/>
        <end position="311"/>
    </location>
</feature>
<feature type="region of interest" description="Disordered" evidence="11">
    <location>
        <begin position="496"/>
        <end position="522"/>
    </location>
</feature>
<comment type="caution">
    <text evidence="13">The sequence shown here is derived from an EMBL/GenBank/DDBJ whole genome shotgun (WGS) entry which is preliminary data.</text>
</comment>
<proteinExistence type="predicted"/>
<evidence type="ECO:0000256" key="3">
    <source>
        <dbReference type="ARBA" id="ARBA00022737"/>
    </source>
</evidence>
<dbReference type="SMART" id="SM00355">
    <property type="entry name" value="ZnF_C2H2"/>
    <property type="match status" value="10"/>
</dbReference>
<keyword evidence="6" id="KW-0805">Transcription regulation</keyword>
<dbReference type="GO" id="GO:0005634">
    <property type="term" value="C:nucleus"/>
    <property type="evidence" value="ECO:0007669"/>
    <property type="project" value="UniProtKB-SubCell"/>
</dbReference>
<dbReference type="GO" id="GO:0000981">
    <property type="term" value="F:DNA-binding transcription factor activity, RNA polymerase II-specific"/>
    <property type="evidence" value="ECO:0007669"/>
    <property type="project" value="TreeGrafter"/>
</dbReference>
<comment type="subcellular location">
    <subcellularLocation>
        <location evidence="1">Nucleus</location>
    </subcellularLocation>
</comment>
<dbReference type="SUPFAM" id="SSF57667">
    <property type="entry name" value="beta-beta-alpha zinc fingers"/>
    <property type="match status" value="4"/>
</dbReference>
<evidence type="ECO:0000259" key="12">
    <source>
        <dbReference type="PROSITE" id="PS50157"/>
    </source>
</evidence>
<evidence type="ECO:0000256" key="8">
    <source>
        <dbReference type="ARBA" id="ARBA00023163"/>
    </source>
</evidence>
<keyword evidence="2" id="KW-0479">Metal-binding</keyword>
<reference evidence="13" key="1">
    <citation type="journal article" date="2023" name="Science">
        <title>Genome structures resolve the early diversification of teleost fishes.</title>
        <authorList>
            <person name="Parey E."/>
            <person name="Louis A."/>
            <person name="Montfort J."/>
            <person name="Bouchez O."/>
            <person name="Roques C."/>
            <person name="Iampietro C."/>
            <person name="Lluch J."/>
            <person name="Castinel A."/>
            <person name="Donnadieu C."/>
            <person name="Desvignes T."/>
            <person name="Floi Bucao C."/>
            <person name="Jouanno E."/>
            <person name="Wen M."/>
            <person name="Mejri S."/>
            <person name="Dirks R."/>
            <person name="Jansen H."/>
            <person name="Henkel C."/>
            <person name="Chen W.J."/>
            <person name="Zahm M."/>
            <person name="Cabau C."/>
            <person name="Klopp C."/>
            <person name="Thompson A.W."/>
            <person name="Robinson-Rechavi M."/>
            <person name="Braasch I."/>
            <person name="Lecointre G."/>
            <person name="Bobe J."/>
            <person name="Postlethwait J.H."/>
            <person name="Berthelot C."/>
            <person name="Roest Crollius H."/>
            <person name="Guiguen Y."/>
        </authorList>
    </citation>
    <scope>NUCLEOTIDE SEQUENCE</scope>
    <source>
        <strain evidence="13">Concon-B</strain>
    </source>
</reference>
<dbReference type="FunFam" id="3.30.160.60:FF:001498">
    <property type="entry name" value="Zinc finger protein 404"/>
    <property type="match status" value="1"/>
</dbReference>
<dbReference type="PROSITE" id="PS50157">
    <property type="entry name" value="ZINC_FINGER_C2H2_2"/>
    <property type="match status" value="9"/>
</dbReference>
<dbReference type="InterPro" id="IPR036236">
    <property type="entry name" value="Znf_C2H2_sf"/>
</dbReference>
<name>A0A9Q1E121_CONCO</name>
<feature type="region of interest" description="Disordered" evidence="11">
    <location>
        <begin position="650"/>
        <end position="702"/>
    </location>
</feature>
<dbReference type="FunFam" id="3.30.160.60:FF:000688">
    <property type="entry name" value="zinc finger protein 197 isoform X1"/>
    <property type="match status" value="1"/>
</dbReference>
<feature type="domain" description="C2H2-type" evidence="12">
    <location>
        <begin position="711"/>
        <end position="738"/>
    </location>
</feature>
<evidence type="ECO:0000256" key="6">
    <source>
        <dbReference type="ARBA" id="ARBA00023015"/>
    </source>
</evidence>
<dbReference type="PROSITE" id="PS00028">
    <property type="entry name" value="ZINC_FINGER_C2H2_1"/>
    <property type="match status" value="10"/>
</dbReference>
<accession>A0A9Q1E121</accession>
<keyword evidence="5" id="KW-0862">Zinc</keyword>
<keyword evidence="7" id="KW-0238">DNA-binding</keyword>